<dbReference type="AlphaFoldDB" id="A0A166DYN0"/>
<dbReference type="EMBL" id="KV428053">
    <property type="protein sequence ID" value="KZT39034.1"/>
    <property type="molecule type" value="Genomic_DNA"/>
</dbReference>
<sequence>GEKPDPSQYYKDLFVNNVAPTPIIRLALHLFAICPNSASCERLFSTFGLILTKLRSRLGNERLLGLAELKMHLRDEHVRDGLRQDLQQRKRKFGVFNQPGAAELARSKAAAAVPVIPTPPTTTSVPPTHSTNPPTPLASSAVPTEDSDSDLELPSTLRFSPITVRSNDSLQSLATNLASLSVAQAPAAEPAPARPQTVQLMADKPWKFRIDQIFDFTNVKWIEFYKKSAVGRLNDEEEFYDLLNLDAEDEDVEEQDVDDTIEAILAS</sequence>
<gene>
    <name evidence="3" type="ORF">SISSUDRAFT_1032985</name>
    <name evidence="2" type="ORF">SISSUDRAFT_1036900</name>
</gene>
<dbReference type="Proteomes" id="UP000076798">
    <property type="component" value="Unassembled WGS sequence"/>
</dbReference>
<organism evidence="3 4">
    <name type="scientific">Sistotremastrum suecicum HHB10207 ss-3</name>
    <dbReference type="NCBI Taxonomy" id="1314776"/>
    <lineage>
        <taxon>Eukaryota</taxon>
        <taxon>Fungi</taxon>
        <taxon>Dikarya</taxon>
        <taxon>Basidiomycota</taxon>
        <taxon>Agaricomycotina</taxon>
        <taxon>Agaricomycetes</taxon>
        <taxon>Sistotremastrales</taxon>
        <taxon>Sistotremastraceae</taxon>
        <taxon>Sistotremastrum</taxon>
    </lineage>
</organism>
<accession>A0A166DYN0</accession>
<name>A0A166DYN0_9AGAM</name>
<dbReference type="SUPFAM" id="SSF53098">
    <property type="entry name" value="Ribonuclease H-like"/>
    <property type="match status" value="1"/>
</dbReference>
<reference evidence="3 4" key="1">
    <citation type="journal article" date="2016" name="Mol. Biol. Evol.">
        <title>Comparative Genomics of Early-Diverging Mushroom-Forming Fungi Provides Insights into the Origins of Lignocellulose Decay Capabilities.</title>
        <authorList>
            <person name="Nagy L.G."/>
            <person name="Riley R."/>
            <person name="Tritt A."/>
            <person name="Adam C."/>
            <person name="Daum C."/>
            <person name="Floudas D."/>
            <person name="Sun H."/>
            <person name="Yadav J.S."/>
            <person name="Pangilinan J."/>
            <person name="Larsson K.H."/>
            <person name="Matsuura K."/>
            <person name="Barry K."/>
            <person name="Labutti K."/>
            <person name="Kuo R."/>
            <person name="Ohm R.A."/>
            <person name="Bhattacharya S.S."/>
            <person name="Shirouzu T."/>
            <person name="Yoshinaga Y."/>
            <person name="Martin F.M."/>
            <person name="Grigoriev I.V."/>
            <person name="Hibbett D.S."/>
        </authorList>
    </citation>
    <scope>NUCLEOTIDE SEQUENCE [LARGE SCALE GENOMIC DNA]</scope>
    <source>
        <strain evidence="3 4">HHB10207 ss-3</strain>
    </source>
</reference>
<evidence type="ECO:0008006" key="5">
    <source>
        <dbReference type="Google" id="ProtNLM"/>
    </source>
</evidence>
<evidence type="ECO:0000256" key="1">
    <source>
        <dbReference type="SAM" id="MobiDB-lite"/>
    </source>
</evidence>
<dbReference type="OrthoDB" id="3270501at2759"/>
<keyword evidence="4" id="KW-1185">Reference proteome</keyword>
<evidence type="ECO:0000313" key="2">
    <source>
        <dbReference type="EMBL" id="KZT33663.1"/>
    </source>
</evidence>
<evidence type="ECO:0000313" key="4">
    <source>
        <dbReference type="Proteomes" id="UP000076798"/>
    </source>
</evidence>
<proteinExistence type="predicted"/>
<dbReference type="EMBL" id="KV428227">
    <property type="protein sequence ID" value="KZT33663.1"/>
    <property type="molecule type" value="Genomic_DNA"/>
</dbReference>
<feature type="region of interest" description="Disordered" evidence="1">
    <location>
        <begin position="117"/>
        <end position="152"/>
    </location>
</feature>
<feature type="compositionally biased region" description="Low complexity" evidence="1">
    <location>
        <begin position="117"/>
        <end position="132"/>
    </location>
</feature>
<dbReference type="InterPro" id="IPR012337">
    <property type="entry name" value="RNaseH-like_sf"/>
</dbReference>
<evidence type="ECO:0000313" key="3">
    <source>
        <dbReference type="EMBL" id="KZT39034.1"/>
    </source>
</evidence>
<feature type="non-terminal residue" evidence="3">
    <location>
        <position position="1"/>
    </location>
</feature>
<protein>
    <recommendedName>
        <fullName evidence="5">HAT C-terminal dimerisation domain-containing protein</fullName>
    </recommendedName>
</protein>